<reference evidence="1 2" key="1">
    <citation type="journal article" date="2019" name="Int. J. Syst. Evol. Microbiol.">
        <title>The Global Catalogue of Microorganisms (GCM) 10K type strain sequencing project: providing services to taxonomists for standard genome sequencing and annotation.</title>
        <authorList>
            <consortium name="The Broad Institute Genomics Platform"/>
            <consortium name="The Broad Institute Genome Sequencing Center for Infectious Disease"/>
            <person name="Wu L."/>
            <person name="Ma J."/>
        </authorList>
    </citation>
    <scope>NUCLEOTIDE SEQUENCE [LARGE SCALE GENOMIC DNA]</scope>
    <source>
        <strain evidence="1 2">JCM 14718</strain>
    </source>
</reference>
<accession>A0ABN2GW47</accession>
<comment type="caution">
    <text evidence="1">The sequence shown here is derived from an EMBL/GenBank/DDBJ whole genome shotgun (WGS) entry which is preliminary data.</text>
</comment>
<dbReference type="EMBL" id="BAAANY010000009">
    <property type="protein sequence ID" value="GAA1677767.1"/>
    <property type="molecule type" value="Genomic_DNA"/>
</dbReference>
<gene>
    <name evidence="1" type="ORF">GCM10009765_28830</name>
</gene>
<dbReference type="RefSeq" id="WP_344310599.1">
    <property type="nucleotide sequence ID" value="NZ_BAAANY010000009.1"/>
</dbReference>
<protein>
    <submittedName>
        <fullName evidence="1">Uncharacterized protein</fullName>
    </submittedName>
</protein>
<evidence type="ECO:0000313" key="1">
    <source>
        <dbReference type="EMBL" id="GAA1677767.1"/>
    </source>
</evidence>
<proteinExistence type="predicted"/>
<evidence type="ECO:0000313" key="2">
    <source>
        <dbReference type="Proteomes" id="UP001500618"/>
    </source>
</evidence>
<name>A0ABN2GW47_9ACTN</name>
<keyword evidence="2" id="KW-1185">Reference proteome</keyword>
<dbReference type="Proteomes" id="UP001500618">
    <property type="component" value="Unassembled WGS sequence"/>
</dbReference>
<organism evidence="1 2">
    <name type="scientific">Fodinicola feengrottensis</name>
    <dbReference type="NCBI Taxonomy" id="435914"/>
    <lineage>
        <taxon>Bacteria</taxon>
        <taxon>Bacillati</taxon>
        <taxon>Actinomycetota</taxon>
        <taxon>Actinomycetes</taxon>
        <taxon>Mycobacteriales</taxon>
        <taxon>Fodinicola</taxon>
    </lineage>
</organism>
<sequence>MVTIPSDLSGPVPANPGRDVRDVIDMVRRLASMRQSHRATAYEVDLSNLFSTDLGDITETVAQRSLGRARKVSVSLPEELTMALQQRLGKGEFSQYVTDAVARQLELDLLAELSDLFESEDGPVPAEYLEEARLAWPDAE</sequence>